<sequence>MRRKYTSGYLADQWFEKKLWQYCAMVEPWTRERRLERTRSLLLDAAEQVFAEKGFIPATLDDIARAAGYSKGAIYKYFATKEELFLAASDRYWRRYFDNFAEIMSSSDHIGARELEHIGERWRQLSRDRGAEHSALGLEFNLYLMRNPEARERVAAKRSEVVDQLATYIVEGIDSIGATLLIPAKTFAHIIIATTDAVELGSHLDDVDLYQPIVEMYVSAVKMP</sequence>
<evidence type="ECO:0000256" key="2">
    <source>
        <dbReference type="PROSITE-ProRule" id="PRU00335"/>
    </source>
</evidence>
<dbReference type="Pfam" id="PF00440">
    <property type="entry name" value="TetR_N"/>
    <property type="match status" value="1"/>
</dbReference>
<dbReference type="PANTHER" id="PTHR30055">
    <property type="entry name" value="HTH-TYPE TRANSCRIPTIONAL REGULATOR RUTR"/>
    <property type="match status" value="1"/>
</dbReference>
<proteinExistence type="predicted"/>
<evidence type="ECO:0000256" key="1">
    <source>
        <dbReference type="ARBA" id="ARBA00023125"/>
    </source>
</evidence>
<dbReference type="InterPro" id="IPR009057">
    <property type="entry name" value="Homeodomain-like_sf"/>
</dbReference>
<feature type="domain" description="HTH tetR-type" evidence="3">
    <location>
        <begin position="36"/>
        <end position="96"/>
    </location>
</feature>
<evidence type="ECO:0000313" key="4">
    <source>
        <dbReference type="EMBL" id="NVN48643.1"/>
    </source>
</evidence>
<dbReference type="InterPro" id="IPR001647">
    <property type="entry name" value="HTH_TetR"/>
</dbReference>
<dbReference type="GO" id="GO:0003700">
    <property type="term" value="F:DNA-binding transcription factor activity"/>
    <property type="evidence" value="ECO:0007669"/>
    <property type="project" value="TreeGrafter"/>
</dbReference>
<dbReference type="Gene3D" id="1.10.357.10">
    <property type="entry name" value="Tetracycline Repressor, domain 2"/>
    <property type="match status" value="1"/>
</dbReference>
<dbReference type="EMBL" id="JABFYL010000005">
    <property type="protein sequence ID" value="NVN48643.1"/>
    <property type="molecule type" value="Genomic_DNA"/>
</dbReference>
<keyword evidence="1 2" id="KW-0238">DNA-binding</keyword>
<feature type="DNA-binding region" description="H-T-H motif" evidence="2">
    <location>
        <begin position="59"/>
        <end position="78"/>
    </location>
</feature>
<name>A0A850PJ97_9MYCO</name>
<organism evidence="4 5">
    <name type="scientific">Mycolicibacterium hippocampi</name>
    <dbReference type="NCBI Taxonomy" id="659824"/>
    <lineage>
        <taxon>Bacteria</taxon>
        <taxon>Bacillati</taxon>
        <taxon>Actinomycetota</taxon>
        <taxon>Actinomycetes</taxon>
        <taxon>Mycobacteriales</taxon>
        <taxon>Mycobacteriaceae</taxon>
        <taxon>Mycolicibacterium</taxon>
    </lineage>
</organism>
<reference evidence="4 5" key="1">
    <citation type="submission" date="2020-05" db="EMBL/GenBank/DDBJ databases">
        <title>Draft genome sequence of Mycobacterium hippocampi DL, isolated from European seabass, Dicentrarchus labrax, reared in fish farms.</title>
        <authorList>
            <person name="Stathopoulou P."/>
            <person name="Asimakis E."/>
            <person name="Tzokas K."/>
            <person name="Batargias C."/>
            <person name="Tsiamis G."/>
        </authorList>
    </citation>
    <scope>NUCLEOTIDE SEQUENCE [LARGE SCALE GENOMIC DNA]</scope>
    <source>
        <strain evidence="4 5">DL</strain>
    </source>
</reference>
<keyword evidence="5" id="KW-1185">Reference proteome</keyword>
<dbReference type="PRINTS" id="PR00455">
    <property type="entry name" value="HTHTETR"/>
</dbReference>
<dbReference type="InterPro" id="IPR050109">
    <property type="entry name" value="HTH-type_TetR-like_transc_reg"/>
</dbReference>
<protein>
    <submittedName>
        <fullName evidence="4">Transcriptional regulator, AcrR family</fullName>
    </submittedName>
</protein>
<dbReference type="PROSITE" id="PS50977">
    <property type="entry name" value="HTH_TETR_2"/>
    <property type="match status" value="1"/>
</dbReference>
<dbReference type="SUPFAM" id="SSF46689">
    <property type="entry name" value="Homeodomain-like"/>
    <property type="match status" value="1"/>
</dbReference>
<comment type="caution">
    <text evidence="4">The sequence shown here is derived from an EMBL/GenBank/DDBJ whole genome shotgun (WGS) entry which is preliminary data.</text>
</comment>
<dbReference type="PANTHER" id="PTHR30055:SF146">
    <property type="entry name" value="HTH-TYPE TRANSCRIPTIONAL DUAL REGULATOR CECR"/>
    <property type="match status" value="1"/>
</dbReference>
<dbReference type="AlphaFoldDB" id="A0A850PJ97"/>
<evidence type="ECO:0000313" key="5">
    <source>
        <dbReference type="Proteomes" id="UP000570517"/>
    </source>
</evidence>
<dbReference type="GO" id="GO:0000976">
    <property type="term" value="F:transcription cis-regulatory region binding"/>
    <property type="evidence" value="ECO:0007669"/>
    <property type="project" value="TreeGrafter"/>
</dbReference>
<gene>
    <name evidence="4" type="ORF">HLY00_4802</name>
</gene>
<accession>A0A850PJ97</accession>
<dbReference type="Proteomes" id="UP000570517">
    <property type="component" value="Unassembled WGS sequence"/>
</dbReference>
<evidence type="ECO:0000259" key="3">
    <source>
        <dbReference type="PROSITE" id="PS50977"/>
    </source>
</evidence>